<protein>
    <submittedName>
        <fullName evidence="2">Rhodanese domain-containing protein</fullName>
    </submittedName>
</protein>
<dbReference type="PANTHER" id="PTHR43031:SF7">
    <property type="entry name" value="NITRIC OXIDE REDUCTASE FLRD-NAD(+) REDUCTASE"/>
    <property type="match status" value="1"/>
</dbReference>
<dbReference type="Pfam" id="PF00581">
    <property type="entry name" value="Rhodanese"/>
    <property type="match status" value="1"/>
</dbReference>
<evidence type="ECO:0000313" key="2">
    <source>
        <dbReference type="EMBL" id="GAS96946.1"/>
    </source>
</evidence>
<dbReference type="RefSeq" id="WP_234811895.1">
    <property type="nucleotide sequence ID" value="NZ_BCSY01000065.1"/>
</dbReference>
<dbReference type="InterPro" id="IPR036873">
    <property type="entry name" value="Rhodanese-like_dom_sf"/>
</dbReference>
<dbReference type="EMBL" id="BCSY01000065">
    <property type="protein sequence ID" value="GAS96946.1"/>
    <property type="molecule type" value="Genomic_DNA"/>
</dbReference>
<dbReference type="STRING" id="228230.RMCC_3912"/>
<reference evidence="3" key="2">
    <citation type="submission" date="2016-02" db="EMBL/GenBank/DDBJ databases">
        <title>Draft genome sequence of five rapidly growing Mycobacterium species.</title>
        <authorList>
            <person name="Katahira K."/>
            <person name="Gotou Y."/>
            <person name="Iida K."/>
            <person name="Ogura Y."/>
            <person name="Hayashi T."/>
        </authorList>
    </citation>
    <scope>NUCLEOTIDE SEQUENCE [LARGE SCALE GENOMIC DNA]</scope>
    <source>
        <strain evidence="3">JCM15298</strain>
    </source>
</reference>
<sequence>MTEHENPGPEMSVIDIDPVAADAVVADSGAILLDVREDDEWAAGHAPGAVHLRLGDLDVRTFDSGVPVVAVCKSGRRSGAAATRLAAVGVTVYNVHGGMTAWQQAGLRVIRDDGTAGAII</sequence>
<evidence type="ECO:0000259" key="1">
    <source>
        <dbReference type="PROSITE" id="PS50206"/>
    </source>
</evidence>
<dbReference type="SMART" id="SM00450">
    <property type="entry name" value="RHOD"/>
    <property type="match status" value="1"/>
</dbReference>
<dbReference type="SUPFAM" id="SSF52821">
    <property type="entry name" value="Rhodanese/Cell cycle control phosphatase"/>
    <property type="match status" value="1"/>
</dbReference>
<dbReference type="Proteomes" id="UP000069443">
    <property type="component" value="Unassembled WGS sequence"/>
</dbReference>
<keyword evidence="3" id="KW-1185">Reference proteome</keyword>
<dbReference type="AlphaFoldDB" id="A0A100WF63"/>
<dbReference type="InterPro" id="IPR001763">
    <property type="entry name" value="Rhodanese-like_dom"/>
</dbReference>
<organism evidence="2 3">
    <name type="scientific">Mycolicibacterium canariasense</name>
    <name type="common">Mycobacterium canariasense</name>
    <dbReference type="NCBI Taxonomy" id="228230"/>
    <lineage>
        <taxon>Bacteria</taxon>
        <taxon>Bacillati</taxon>
        <taxon>Actinomycetota</taxon>
        <taxon>Actinomycetes</taxon>
        <taxon>Mycobacteriales</taxon>
        <taxon>Mycobacteriaceae</taxon>
        <taxon>Mycolicibacterium</taxon>
    </lineage>
</organism>
<proteinExistence type="predicted"/>
<dbReference type="Gene3D" id="3.40.250.10">
    <property type="entry name" value="Rhodanese-like domain"/>
    <property type="match status" value="1"/>
</dbReference>
<dbReference type="PROSITE" id="PS50206">
    <property type="entry name" value="RHODANESE_3"/>
    <property type="match status" value="1"/>
</dbReference>
<reference evidence="3" key="1">
    <citation type="journal article" date="2016" name="Genome Announc.">
        <title>Draft Genome Sequences of Five Rapidly Growing Mycobacterium Species, M. thermoresistibile, M. fortuitum subsp. acetamidolyticum, M. canariasense, M. brisbanense, and M. novocastrense.</title>
        <authorList>
            <person name="Katahira K."/>
            <person name="Ogura Y."/>
            <person name="Gotoh Y."/>
            <person name="Hayashi T."/>
        </authorList>
    </citation>
    <scope>NUCLEOTIDE SEQUENCE [LARGE SCALE GENOMIC DNA]</scope>
    <source>
        <strain evidence="3">JCM15298</strain>
    </source>
</reference>
<dbReference type="InterPro" id="IPR050229">
    <property type="entry name" value="GlpE_sulfurtransferase"/>
</dbReference>
<name>A0A100WF63_MYCCR</name>
<feature type="domain" description="Rhodanese" evidence="1">
    <location>
        <begin position="26"/>
        <end position="111"/>
    </location>
</feature>
<evidence type="ECO:0000313" key="3">
    <source>
        <dbReference type="Proteomes" id="UP000069443"/>
    </source>
</evidence>
<dbReference type="PANTHER" id="PTHR43031">
    <property type="entry name" value="FAD-DEPENDENT OXIDOREDUCTASE"/>
    <property type="match status" value="1"/>
</dbReference>
<accession>A0A100WF63</accession>
<gene>
    <name evidence="2" type="ORF">RMCC_3912</name>
</gene>
<comment type="caution">
    <text evidence="2">The sequence shown here is derived from an EMBL/GenBank/DDBJ whole genome shotgun (WGS) entry which is preliminary data.</text>
</comment>
<dbReference type="CDD" id="cd00158">
    <property type="entry name" value="RHOD"/>
    <property type="match status" value="1"/>
</dbReference>